<protein>
    <recommendedName>
        <fullName evidence="8">rRNA-processing protein</fullName>
    </recommendedName>
</protein>
<evidence type="ECO:0000313" key="10">
    <source>
        <dbReference type="EMBL" id="CDO51307.1"/>
    </source>
</evidence>
<comment type="similarity">
    <text evidence="3 8">Belongs to the CGR1 family.</text>
</comment>
<comment type="function">
    <text evidence="1 8">Involved in nucleolar integrity and required for processing of the pre-rRNA for the 60S ribosome subunit.</text>
</comment>
<dbReference type="OrthoDB" id="3942380at2759"/>
<evidence type="ECO:0000256" key="8">
    <source>
        <dbReference type="RuleBase" id="RU363084"/>
    </source>
</evidence>
<comment type="subcellular location">
    <subcellularLocation>
        <location evidence="2 8">Nucleus</location>
        <location evidence="2 8">Nucleolus</location>
    </subcellularLocation>
</comment>
<evidence type="ECO:0000256" key="7">
    <source>
        <dbReference type="ARBA" id="ARBA00023242"/>
    </source>
</evidence>
<evidence type="ECO:0000256" key="1">
    <source>
        <dbReference type="ARBA" id="ARBA00004090"/>
    </source>
</evidence>
<dbReference type="GO" id="GO:0006364">
    <property type="term" value="P:rRNA processing"/>
    <property type="evidence" value="ECO:0007669"/>
    <property type="project" value="UniProtKB-UniRule"/>
</dbReference>
<dbReference type="InterPro" id="IPR005579">
    <property type="entry name" value="Cgr1-like"/>
</dbReference>
<feature type="region of interest" description="Disordered" evidence="9">
    <location>
        <begin position="1"/>
        <end position="27"/>
    </location>
</feature>
<keyword evidence="11" id="KW-1185">Reference proteome</keyword>
<dbReference type="Pfam" id="PF03879">
    <property type="entry name" value="Cgr1"/>
    <property type="match status" value="1"/>
</dbReference>
<keyword evidence="5 8" id="KW-0698">rRNA processing</keyword>
<keyword evidence="4 8" id="KW-0690">Ribosome biogenesis</keyword>
<reference evidence="10" key="1">
    <citation type="submission" date="2014-03" db="EMBL/GenBank/DDBJ databases">
        <authorList>
            <person name="Casaregola S."/>
        </authorList>
    </citation>
    <scope>NUCLEOTIDE SEQUENCE [LARGE SCALE GENOMIC DNA]</scope>
    <source>
        <strain evidence="10">CLIB 918</strain>
    </source>
</reference>
<dbReference type="GO" id="GO:0005730">
    <property type="term" value="C:nucleolus"/>
    <property type="evidence" value="ECO:0007669"/>
    <property type="project" value="UniProtKB-SubCell"/>
</dbReference>
<name>A0A0J9YHG7_GEOCN</name>
<feature type="coiled-coil region" evidence="8">
    <location>
        <begin position="68"/>
        <end position="109"/>
    </location>
</feature>
<evidence type="ECO:0000256" key="5">
    <source>
        <dbReference type="ARBA" id="ARBA00022552"/>
    </source>
</evidence>
<evidence type="ECO:0000313" key="11">
    <source>
        <dbReference type="Proteomes" id="UP000242525"/>
    </source>
</evidence>
<evidence type="ECO:0000256" key="4">
    <source>
        <dbReference type="ARBA" id="ARBA00022517"/>
    </source>
</evidence>
<dbReference type="STRING" id="1173061.A0A0J9YHG7"/>
<keyword evidence="6 8" id="KW-0175">Coiled coil</keyword>
<gene>
    <name evidence="10" type="ORF">BN980_GECA01s04201g</name>
</gene>
<dbReference type="Proteomes" id="UP000242525">
    <property type="component" value="Unassembled WGS sequence"/>
</dbReference>
<sequence>MPEAEPEATEPQAPTSEGTNTAIQAPTAVSDVKDLGVRKSGRVWKAQKTPLRIRAVGLSKRDTAWERKRREQLALKAFKEKARELKEEKEAERKRVIEARKAHKLAKEEKERYELLAKKMHAKKVERLRKREKRNKLLKER</sequence>
<comment type="caution">
    <text evidence="10">The sequence shown here is derived from an EMBL/GenBank/DDBJ whole genome shotgun (WGS) entry which is preliminary data.</text>
</comment>
<evidence type="ECO:0000256" key="3">
    <source>
        <dbReference type="ARBA" id="ARBA00007869"/>
    </source>
</evidence>
<proteinExistence type="inferred from homology"/>
<dbReference type="EMBL" id="CCBN010000001">
    <property type="protein sequence ID" value="CDO51307.1"/>
    <property type="molecule type" value="Genomic_DNA"/>
</dbReference>
<evidence type="ECO:0000256" key="2">
    <source>
        <dbReference type="ARBA" id="ARBA00004604"/>
    </source>
</evidence>
<evidence type="ECO:0000256" key="9">
    <source>
        <dbReference type="SAM" id="MobiDB-lite"/>
    </source>
</evidence>
<dbReference type="AlphaFoldDB" id="A0A0J9YHG7"/>
<accession>A0A0J9YHG7</accession>
<organism evidence="10 11">
    <name type="scientific">Geotrichum candidum</name>
    <name type="common">Oospora lactis</name>
    <name type="synonym">Dipodascus geotrichum</name>
    <dbReference type="NCBI Taxonomy" id="1173061"/>
    <lineage>
        <taxon>Eukaryota</taxon>
        <taxon>Fungi</taxon>
        <taxon>Dikarya</taxon>
        <taxon>Ascomycota</taxon>
        <taxon>Saccharomycotina</taxon>
        <taxon>Dipodascomycetes</taxon>
        <taxon>Dipodascales</taxon>
        <taxon>Dipodascaceae</taxon>
        <taxon>Geotrichum</taxon>
    </lineage>
</organism>
<evidence type="ECO:0000256" key="6">
    <source>
        <dbReference type="ARBA" id="ARBA00023054"/>
    </source>
</evidence>
<keyword evidence="7 8" id="KW-0539">Nucleus</keyword>